<name>A0A165U5B8_9AGAM</name>
<dbReference type="InParanoid" id="A0A165U5B8"/>
<protein>
    <submittedName>
        <fullName evidence="2">NAD(P)-binding protein</fullName>
    </submittedName>
</protein>
<dbReference type="InterPro" id="IPR036291">
    <property type="entry name" value="NAD(P)-bd_dom_sf"/>
</dbReference>
<dbReference type="OrthoDB" id="9876299at2759"/>
<evidence type="ECO:0000256" key="1">
    <source>
        <dbReference type="ARBA" id="ARBA00022857"/>
    </source>
</evidence>
<dbReference type="GO" id="GO:0016616">
    <property type="term" value="F:oxidoreductase activity, acting on the CH-OH group of donors, NAD or NADP as acceptor"/>
    <property type="evidence" value="ECO:0007669"/>
    <property type="project" value="TreeGrafter"/>
</dbReference>
<dbReference type="InterPro" id="IPR020904">
    <property type="entry name" value="Sc_DH/Rdtase_CS"/>
</dbReference>
<keyword evidence="3" id="KW-1185">Reference proteome</keyword>
<dbReference type="PANTHER" id="PTHR45458">
    <property type="entry name" value="SHORT-CHAIN DEHYDROGENASE/REDUCTASE SDR"/>
    <property type="match status" value="1"/>
</dbReference>
<dbReference type="Proteomes" id="UP000076761">
    <property type="component" value="Unassembled WGS sequence"/>
</dbReference>
<dbReference type="EMBL" id="KV425561">
    <property type="protein sequence ID" value="KZT27667.1"/>
    <property type="molecule type" value="Genomic_DNA"/>
</dbReference>
<dbReference type="SUPFAM" id="SSF51735">
    <property type="entry name" value="NAD(P)-binding Rossmann-fold domains"/>
    <property type="match status" value="1"/>
</dbReference>
<dbReference type="CDD" id="cd05325">
    <property type="entry name" value="carb_red_sniffer_like_SDR_c"/>
    <property type="match status" value="1"/>
</dbReference>
<proteinExistence type="predicted"/>
<sequence>MPSYAIVGASRGIGLEFVKQLSADPNNTVFGIVRNPAGSPNLTNIKAPNVRVVKADITDRKSLDSAAAEIAKVTGGSLDVLINNAALLPEGRTEQSIGAYGPDEQEVLAQDLRDAFNVNVVGVVHSVNAFLPLLKKGSVKKVITLSTGTADLDFTLKVNFPLTTAYSISKAAVNMVVAKYAVENKADGIAFLAISPGVVNTAEKPPSPEELEAYKGLVVAFKKDYPSWKGPITPAESVTAMRKVIDNFTIEQTGAYLSHWGNKQWL</sequence>
<dbReference type="PANTHER" id="PTHR45458:SF3">
    <property type="entry name" value="CHAIN DEHYDROGENASE (ATSC), PUTATIVE-RELATED"/>
    <property type="match status" value="1"/>
</dbReference>
<evidence type="ECO:0000313" key="3">
    <source>
        <dbReference type="Proteomes" id="UP000076761"/>
    </source>
</evidence>
<dbReference type="InterPro" id="IPR052184">
    <property type="entry name" value="SDR_enzymes"/>
</dbReference>
<gene>
    <name evidence="2" type="ORF">NEOLEDRAFT_1110482</name>
</gene>
<organism evidence="2 3">
    <name type="scientific">Neolentinus lepideus HHB14362 ss-1</name>
    <dbReference type="NCBI Taxonomy" id="1314782"/>
    <lineage>
        <taxon>Eukaryota</taxon>
        <taxon>Fungi</taxon>
        <taxon>Dikarya</taxon>
        <taxon>Basidiomycota</taxon>
        <taxon>Agaricomycotina</taxon>
        <taxon>Agaricomycetes</taxon>
        <taxon>Gloeophyllales</taxon>
        <taxon>Gloeophyllaceae</taxon>
        <taxon>Neolentinus</taxon>
    </lineage>
</organism>
<dbReference type="Pfam" id="PF00106">
    <property type="entry name" value="adh_short"/>
    <property type="match status" value="1"/>
</dbReference>
<dbReference type="PRINTS" id="PR00081">
    <property type="entry name" value="GDHRDH"/>
</dbReference>
<accession>A0A165U5B8</accession>
<dbReference type="FunCoup" id="A0A165U5B8">
    <property type="interactions" value="97"/>
</dbReference>
<dbReference type="InterPro" id="IPR002347">
    <property type="entry name" value="SDR_fam"/>
</dbReference>
<feature type="non-terminal residue" evidence="2">
    <location>
        <position position="266"/>
    </location>
</feature>
<dbReference type="Gene3D" id="3.40.50.720">
    <property type="entry name" value="NAD(P)-binding Rossmann-like Domain"/>
    <property type="match status" value="1"/>
</dbReference>
<dbReference type="AlphaFoldDB" id="A0A165U5B8"/>
<dbReference type="PROSITE" id="PS00061">
    <property type="entry name" value="ADH_SHORT"/>
    <property type="match status" value="1"/>
</dbReference>
<keyword evidence="1" id="KW-0521">NADP</keyword>
<reference evidence="2 3" key="1">
    <citation type="journal article" date="2016" name="Mol. Biol. Evol.">
        <title>Comparative Genomics of Early-Diverging Mushroom-Forming Fungi Provides Insights into the Origins of Lignocellulose Decay Capabilities.</title>
        <authorList>
            <person name="Nagy L.G."/>
            <person name="Riley R."/>
            <person name="Tritt A."/>
            <person name="Adam C."/>
            <person name="Daum C."/>
            <person name="Floudas D."/>
            <person name="Sun H."/>
            <person name="Yadav J.S."/>
            <person name="Pangilinan J."/>
            <person name="Larsson K.H."/>
            <person name="Matsuura K."/>
            <person name="Barry K."/>
            <person name="Labutti K."/>
            <person name="Kuo R."/>
            <person name="Ohm R.A."/>
            <person name="Bhattacharya S.S."/>
            <person name="Shirouzu T."/>
            <person name="Yoshinaga Y."/>
            <person name="Martin F.M."/>
            <person name="Grigoriev I.V."/>
            <person name="Hibbett D.S."/>
        </authorList>
    </citation>
    <scope>NUCLEOTIDE SEQUENCE [LARGE SCALE GENOMIC DNA]</scope>
    <source>
        <strain evidence="2 3">HHB14362 ss-1</strain>
    </source>
</reference>
<evidence type="ECO:0000313" key="2">
    <source>
        <dbReference type="EMBL" id="KZT27667.1"/>
    </source>
</evidence>